<reference evidence="8 9" key="1">
    <citation type="submission" date="2015-10" db="EMBL/GenBank/DDBJ databases">
        <title>Full genome of DAOMC 229536 Phialocephala scopiformis, a fungal endophyte of spruce producing the potent anti-insectan compound rugulosin.</title>
        <authorList>
            <consortium name="DOE Joint Genome Institute"/>
            <person name="Walker A.K."/>
            <person name="Frasz S.L."/>
            <person name="Seifert K.A."/>
            <person name="Miller J.D."/>
            <person name="Mondo S.J."/>
            <person name="Labutti K."/>
            <person name="Lipzen A."/>
            <person name="Dockter R."/>
            <person name="Kennedy M."/>
            <person name="Grigoriev I.V."/>
            <person name="Spatafora J.W."/>
        </authorList>
    </citation>
    <scope>NUCLEOTIDE SEQUENCE [LARGE SCALE GENOMIC DNA]</scope>
    <source>
        <strain evidence="8 9">CBS 120377</strain>
    </source>
</reference>
<dbReference type="GO" id="GO:0006508">
    <property type="term" value="P:proteolysis"/>
    <property type="evidence" value="ECO:0007669"/>
    <property type="project" value="UniProtKB-KW"/>
</dbReference>
<keyword evidence="4 5" id="KW-0720">Serine protease</keyword>
<evidence type="ECO:0000256" key="3">
    <source>
        <dbReference type="ARBA" id="ARBA00022801"/>
    </source>
</evidence>
<dbReference type="STRING" id="149040.A0A194WUA4"/>
<dbReference type="PANTHER" id="PTHR43806">
    <property type="entry name" value="PEPTIDASE S8"/>
    <property type="match status" value="1"/>
</dbReference>
<dbReference type="GO" id="GO:0004252">
    <property type="term" value="F:serine-type endopeptidase activity"/>
    <property type="evidence" value="ECO:0007669"/>
    <property type="project" value="UniProtKB-UniRule"/>
</dbReference>
<dbReference type="PROSITE" id="PS51892">
    <property type="entry name" value="SUBTILASE"/>
    <property type="match status" value="1"/>
</dbReference>
<dbReference type="PROSITE" id="PS00136">
    <property type="entry name" value="SUBTILASE_ASP"/>
    <property type="match status" value="1"/>
</dbReference>
<feature type="domain" description="Peptidase S8/S53" evidence="7">
    <location>
        <begin position="380"/>
        <end position="643"/>
    </location>
</feature>
<organism evidence="8 9">
    <name type="scientific">Mollisia scopiformis</name>
    <name type="common">Conifer needle endophyte fungus</name>
    <name type="synonym">Phialocephala scopiformis</name>
    <dbReference type="NCBI Taxonomy" id="149040"/>
    <lineage>
        <taxon>Eukaryota</taxon>
        <taxon>Fungi</taxon>
        <taxon>Dikarya</taxon>
        <taxon>Ascomycota</taxon>
        <taxon>Pezizomycotina</taxon>
        <taxon>Leotiomycetes</taxon>
        <taxon>Helotiales</taxon>
        <taxon>Mollisiaceae</taxon>
        <taxon>Mollisia</taxon>
    </lineage>
</organism>
<evidence type="ECO:0000256" key="5">
    <source>
        <dbReference type="PROSITE-ProRule" id="PRU01240"/>
    </source>
</evidence>
<keyword evidence="2 5" id="KW-0645">Protease</keyword>
<feature type="active site" description="Charge relay system" evidence="5">
    <location>
        <position position="452"/>
    </location>
</feature>
<keyword evidence="3 5" id="KW-0378">Hydrolase</keyword>
<dbReference type="InterPro" id="IPR015500">
    <property type="entry name" value="Peptidase_S8_subtilisin-rel"/>
</dbReference>
<protein>
    <submittedName>
        <fullName evidence="8">Subtilisin-like protein</fullName>
    </submittedName>
</protein>
<dbReference type="OrthoDB" id="206201at2759"/>
<name>A0A194WUA4_MOLSC</name>
<dbReference type="InterPro" id="IPR000209">
    <property type="entry name" value="Peptidase_S8/S53_dom"/>
</dbReference>
<gene>
    <name evidence="8" type="ORF">LY89DRAFT_739449</name>
</gene>
<dbReference type="KEGG" id="psco:LY89DRAFT_739449"/>
<feature type="active site" description="Charge relay system" evidence="5">
    <location>
        <position position="386"/>
    </location>
</feature>
<dbReference type="RefSeq" id="XP_018065609.1">
    <property type="nucleotide sequence ID" value="XM_018220463.1"/>
</dbReference>
<feature type="compositionally biased region" description="Polar residues" evidence="6">
    <location>
        <begin position="265"/>
        <end position="275"/>
    </location>
</feature>
<feature type="region of interest" description="Disordered" evidence="6">
    <location>
        <begin position="1"/>
        <end position="23"/>
    </location>
</feature>
<dbReference type="PRINTS" id="PR00723">
    <property type="entry name" value="SUBTILISIN"/>
</dbReference>
<evidence type="ECO:0000256" key="2">
    <source>
        <dbReference type="ARBA" id="ARBA00022670"/>
    </source>
</evidence>
<dbReference type="Pfam" id="PF00082">
    <property type="entry name" value="Peptidase_S8"/>
    <property type="match status" value="1"/>
</dbReference>
<dbReference type="Gene3D" id="3.40.50.200">
    <property type="entry name" value="Peptidase S8/S53 domain"/>
    <property type="match status" value="1"/>
</dbReference>
<proteinExistence type="inferred from homology"/>
<evidence type="ECO:0000313" key="9">
    <source>
        <dbReference type="Proteomes" id="UP000070700"/>
    </source>
</evidence>
<evidence type="ECO:0000313" key="8">
    <source>
        <dbReference type="EMBL" id="KUJ11254.1"/>
    </source>
</evidence>
<sequence length="706" mass="80424">MSLGNMHNVHRPKHSPSPDSHKYTRLFLDKNNHSHKLVSYTIEEDQVAQQRTVTWTTVASGKIMHIIPMVLPGIPFTNHTIQSPEKKNVVTFRAYNFGGLIKHKFIFEEEEDETRTEALHDPEYHFLDDKECEGFQSRVRGRRLLKTFDTEKISLTEIHRMRPNTAREYARKKPVKLWRRTDTAITFFANLDPVEYQTHLQFYLSWFKQEAGLRNDRKLVLRFNHQSDVQRQHESPSSEKKRRRSNVFIPSKGKRQKSEEPIPRRTSTGGSSSQFLKIHSGELKTDECVKKNNWESLEIQFTNEDDVEKFVSTCLESQGQPGLALSEGPYCVLPFTEPLQPAPVHPHYSPPSSSIENWWQKFNDNRNEIFPIITDNYAPIRIAILDTGIDTGNPYIRRNWDSKWLYRDFLVDDNVAAGLRVDSSGYSSHYVREVIGSLESGRQDQAIDLAGHGTHLAGIVLQLAPNANLCIARVLKNNLTTYDTGEAAKRVALAILYAVQVWKVKVINLSIGFDQEKLGDSEMHVIIHALQYARQQHVVVFAAASNSANRELLAFPACQPDYVLSINSTNGSGGRSWFNPLQQKYHENLSVLGESIKSTWLQDAYGKEEGVFRLGESVWKRAEGTSQATTIAACVAVLIVQFGRQYGVGEKLETFAGVRSVLREMTAQTGDGFWDIVPWIKVFRMHPGGIDSIKSRIAEILYEARI</sequence>
<evidence type="ECO:0000259" key="7">
    <source>
        <dbReference type="Pfam" id="PF00082"/>
    </source>
</evidence>
<comment type="similarity">
    <text evidence="1 5">Belongs to the peptidase S8 family.</text>
</comment>
<feature type="compositionally biased region" description="Basic and acidic residues" evidence="6">
    <location>
        <begin position="228"/>
        <end position="239"/>
    </location>
</feature>
<dbReference type="GeneID" id="28830189"/>
<feature type="active site" description="Charge relay system" evidence="5">
    <location>
        <position position="626"/>
    </location>
</feature>
<evidence type="ECO:0000256" key="6">
    <source>
        <dbReference type="SAM" id="MobiDB-lite"/>
    </source>
</evidence>
<evidence type="ECO:0000256" key="1">
    <source>
        <dbReference type="ARBA" id="ARBA00011073"/>
    </source>
</evidence>
<accession>A0A194WUA4</accession>
<dbReference type="AlphaFoldDB" id="A0A194WUA4"/>
<dbReference type="SUPFAM" id="SSF52743">
    <property type="entry name" value="Subtilisin-like"/>
    <property type="match status" value="1"/>
</dbReference>
<dbReference type="Proteomes" id="UP000070700">
    <property type="component" value="Unassembled WGS sequence"/>
</dbReference>
<dbReference type="InterPro" id="IPR050131">
    <property type="entry name" value="Peptidase_S8_subtilisin-like"/>
</dbReference>
<dbReference type="InParanoid" id="A0A194WUA4"/>
<evidence type="ECO:0000256" key="4">
    <source>
        <dbReference type="ARBA" id="ARBA00022825"/>
    </source>
</evidence>
<keyword evidence="9" id="KW-1185">Reference proteome</keyword>
<dbReference type="InterPro" id="IPR036852">
    <property type="entry name" value="Peptidase_S8/S53_dom_sf"/>
</dbReference>
<dbReference type="EMBL" id="KQ947427">
    <property type="protein sequence ID" value="KUJ11254.1"/>
    <property type="molecule type" value="Genomic_DNA"/>
</dbReference>
<dbReference type="InterPro" id="IPR023827">
    <property type="entry name" value="Peptidase_S8_Asp-AS"/>
</dbReference>
<dbReference type="PANTHER" id="PTHR43806:SF11">
    <property type="entry name" value="CEREVISIN-RELATED"/>
    <property type="match status" value="1"/>
</dbReference>
<feature type="region of interest" description="Disordered" evidence="6">
    <location>
        <begin position="227"/>
        <end position="276"/>
    </location>
</feature>